<feature type="region of interest" description="Disordered" evidence="4">
    <location>
        <begin position="139"/>
        <end position="347"/>
    </location>
</feature>
<dbReference type="SMART" id="SM00233">
    <property type="entry name" value="PH"/>
    <property type="match status" value="1"/>
</dbReference>
<dbReference type="OrthoDB" id="73680at2759"/>
<dbReference type="InterPro" id="IPR045188">
    <property type="entry name" value="Boi1/Boi2-like"/>
</dbReference>
<evidence type="ECO:0000256" key="4">
    <source>
        <dbReference type="SAM" id="MobiDB-lite"/>
    </source>
</evidence>
<dbReference type="PROSITE" id="PS50002">
    <property type="entry name" value="SH3"/>
    <property type="match status" value="1"/>
</dbReference>
<dbReference type="GO" id="GO:0042147">
    <property type="term" value="P:retrograde transport, endosome to Golgi"/>
    <property type="evidence" value="ECO:0007669"/>
    <property type="project" value="TreeGrafter"/>
</dbReference>
<feature type="compositionally biased region" description="Polar residues" evidence="4">
    <location>
        <begin position="899"/>
        <end position="922"/>
    </location>
</feature>
<name>A0A8K0UJS3_9AGAR</name>
<feature type="compositionally biased region" description="Acidic residues" evidence="4">
    <location>
        <begin position="163"/>
        <end position="174"/>
    </location>
</feature>
<dbReference type="InterPro" id="IPR013761">
    <property type="entry name" value="SAM/pointed_sf"/>
</dbReference>
<feature type="compositionally biased region" description="Basic and acidic residues" evidence="4">
    <location>
        <begin position="175"/>
        <end position="202"/>
    </location>
</feature>
<sequence>MPEYVWALHDFIPENPDEVPFKSGNRIEVVEKDDLYQDGWWQGRNPEGVVGLFPKSYTTSEPPASTASTLSFPATTGSSSSTDISIQPPAPAPLSAVVEEAEPTSNGVDDRERTLSQGEQVMKATISDVQKAIEQLGRNDRDGAQSFSFASSHGDYTDRSETETDGDGESDEDGQNWHKDARQKLAERAKLENEERRAKEAAENAAAQATPLRSLAPPIEVELSDESEGEDDDDGHHISARHSQRHSDPYLRHTRIVEEDETEVNDKPGPSNSTGIPPEVAQDLIVPPSAPSDSGSAHIEPSDEFIVPSPADHDESDLPTASARQTTFPNSVKAASPELDIPHTIPSLEATPTMPAVAVADITPHPVVSSLPSPSPPPQASSPSPQPILAPVPVAAPILKTTPSTIRVGEQLPFSAASGIPSPSGSSFSSNVPPSTYVPPTMTPATTVMSFKTANAEQRASTPGGSKNSGTMPSEWSVEEVVEWLRSKNFDEGVCSKFIEQEITGDVLLELDQNVLKTEIGIVAFGKRARIVNAIAELRRPPSVESSSIQQQPTSRSHSISYSHSHTPSMQSSAHQSLLSSPMHQNGAQFSPSFSSQPGFYTSPSAPPLSAGMGSFMSTENSPAQNDFSSSIGDTRSGWRTSDPVSVVNGGDHETPRKDSAGLGLGFPNYSPSSPSFITRQSSMKDKNGPSHLTLSRSDVALKNSFAESPSSPAAEDRGVLSDSETAHVSDKIKRRRLFGRSAESSSLKEKASSLKDSSSRHSKDLTGTPLSGTTTLASEEVSTRRPKKATGGEERKASDRLSLFGNSFSGTLGKSRKPPPRLSTSLDRPDNSKPEKQHSISTFSRIRHPERKGSGKRPSTSDGAPKLKDKKEDRRSLSPIQDSHVRRESAGVLRKRTASTSDSPRQSHSPNPAFLQPTSGPTLKPGKSILEQIGTPDHSGWMRKKGDRYNTWKLRYFVLKGPHLYCLRNDSKAETKIKGYINIIGYKVQADENIDPGRYGLQIVHDSDKTHYFSHDEQLVIREWMKALMKATITRDYTSPVVSSSNIPTIPLTVAQAMNPAPRPPSPTAREATQRAHRRENPNQLSSRDAQILMSLPHAHKSNGNGHGGERARIDSFFNNDSGSTGGQKSPKAAAPPRPSRETRRVSSSQGDFAPVDLALIEWANSHLPESLQMDPAEPTCGGLALLRLAEDIKGRQSSPPVPDSAFPSGPHDDKLDGLFRLFDFLLDNDVKMGSVSINDIRQEKRDKIMQLLRAMKAWEDKRRVMAQSFGKGAVGSGPFMGMAGPLDFNYTA</sequence>
<feature type="compositionally biased region" description="Basic and acidic residues" evidence="4">
    <location>
        <begin position="866"/>
        <end position="877"/>
    </location>
</feature>
<protein>
    <submittedName>
        <fullName evidence="8">Uncharacterized protein</fullName>
    </submittedName>
</protein>
<feature type="region of interest" description="Disordered" evidence="4">
    <location>
        <begin position="541"/>
        <end position="694"/>
    </location>
</feature>
<accession>A0A8K0UJS3</accession>
<feature type="compositionally biased region" description="Basic and acidic residues" evidence="4">
    <location>
        <begin position="651"/>
        <end position="660"/>
    </location>
</feature>
<dbReference type="PANTHER" id="PTHR22902">
    <property type="entry name" value="SESQUIPEDALIAN"/>
    <property type="match status" value="1"/>
</dbReference>
<comment type="caution">
    <text evidence="8">The sequence shown here is derived from an EMBL/GenBank/DDBJ whole genome shotgun (WGS) entry which is preliminary data.</text>
</comment>
<dbReference type="Gene3D" id="2.30.30.40">
    <property type="entry name" value="SH3 Domains"/>
    <property type="match status" value="1"/>
</dbReference>
<dbReference type="SUPFAM" id="SSF47769">
    <property type="entry name" value="SAM/Pointed domain"/>
    <property type="match status" value="1"/>
</dbReference>
<feature type="compositionally biased region" description="Polar residues" evidence="4">
    <location>
        <begin position="616"/>
        <end position="644"/>
    </location>
</feature>
<dbReference type="SUPFAM" id="SSF50729">
    <property type="entry name" value="PH domain-like"/>
    <property type="match status" value="1"/>
</dbReference>
<dbReference type="InterPro" id="IPR011993">
    <property type="entry name" value="PH-like_dom_sf"/>
</dbReference>
<feature type="region of interest" description="Disordered" evidence="4">
    <location>
        <begin position="368"/>
        <end position="388"/>
    </location>
</feature>
<dbReference type="Pfam" id="PF00169">
    <property type="entry name" value="PH"/>
    <property type="match status" value="1"/>
</dbReference>
<feature type="compositionally biased region" description="Basic and acidic residues" evidence="4">
    <location>
        <begin position="791"/>
        <end position="800"/>
    </location>
</feature>
<feature type="compositionally biased region" description="Low complexity" evidence="4">
    <location>
        <begin position="555"/>
        <end position="569"/>
    </location>
</feature>
<dbReference type="CDD" id="cd09535">
    <property type="entry name" value="SAM_BOI-like_fungal"/>
    <property type="match status" value="1"/>
</dbReference>
<dbReference type="GO" id="GO:0055037">
    <property type="term" value="C:recycling endosome"/>
    <property type="evidence" value="ECO:0007669"/>
    <property type="project" value="TreeGrafter"/>
</dbReference>
<dbReference type="CDD" id="cd13316">
    <property type="entry name" value="PH_Boi"/>
    <property type="match status" value="1"/>
</dbReference>
<feature type="region of interest" description="Disordered" evidence="4">
    <location>
        <begin position="740"/>
        <end position="929"/>
    </location>
</feature>
<evidence type="ECO:0000256" key="2">
    <source>
        <dbReference type="ARBA" id="ARBA00022553"/>
    </source>
</evidence>
<feature type="compositionally biased region" description="Basic and acidic residues" evidence="4">
    <location>
        <begin position="828"/>
        <end position="839"/>
    </location>
</feature>
<keyword evidence="9" id="KW-1185">Reference proteome</keyword>
<dbReference type="Gene3D" id="2.30.29.30">
    <property type="entry name" value="Pleckstrin-homology domain (PH domain)/Phosphotyrosine-binding domain (PTB)"/>
    <property type="match status" value="1"/>
</dbReference>
<dbReference type="Pfam" id="PF07647">
    <property type="entry name" value="SAM_2"/>
    <property type="match status" value="1"/>
</dbReference>
<keyword evidence="2" id="KW-0597">Phosphoprotein</keyword>
<feature type="compositionally biased region" description="Acidic residues" evidence="4">
    <location>
        <begin position="222"/>
        <end position="233"/>
    </location>
</feature>
<dbReference type="PROSITE" id="PS50003">
    <property type="entry name" value="PH_DOMAIN"/>
    <property type="match status" value="1"/>
</dbReference>
<keyword evidence="1 3" id="KW-0728">SH3 domain</keyword>
<feature type="compositionally biased region" description="Polar residues" evidence="4">
    <location>
        <begin position="570"/>
        <end position="588"/>
    </location>
</feature>
<feature type="domain" description="SH3" evidence="5">
    <location>
        <begin position="1"/>
        <end position="63"/>
    </location>
</feature>
<evidence type="ECO:0000259" key="5">
    <source>
        <dbReference type="PROSITE" id="PS50002"/>
    </source>
</evidence>
<feature type="compositionally biased region" description="Polar residues" evidence="4">
    <location>
        <begin position="544"/>
        <end position="554"/>
    </location>
</feature>
<evidence type="ECO:0000259" key="7">
    <source>
        <dbReference type="PROSITE" id="PS50105"/>
    </source>
</evidence>
<dbReference type="GO" id="GO:0005802">
    <property type="term" value="C:trans-Golgi network"/>
    <property type="evidence" value="ECO:0007669"/>
    <property type="project" value="TreeGrafter"/>
</dbReference>
<evidence type="ECO:0000313" key="8">
    <source>
        <dbReference type="EMBL" id="KAH8096600.1"/>
    </source>
</evidence>
<feature type="compositionally biased region" description="Pro residues" evidence="4">
    <location>
        <begin position="373"/>
        <end position="388"/>
    </location>
</feature>
<evidence type="ECO:0000259" key="6">
    <source>
        <dbReference type="PROSITE" id="PS50003"/>
    </source>
</evidence>
<dbReference type="Proteomes" id="UP000813824">
    <property type="component" value="Unassembled WGS sequence"/>
</dbReference>
<evidence type="ECO:0000256" key="3">
    <source>
        <dbReference type="PROSITE-ProRule" id="PRU00192"/>
    </source>
</evidence>
<dbReference type="InterPro" id="IPR001660">
    <property type="entry name" value="SAM"/>
</dbReference>
<feature type="compositionally biased region" description="Basic and acidic residues" evidence="4">
    <location>
        <begin position="715"/>
        <end position="728"/>
    </location>
</feature>
<dbReference type="EMBL" id="JAEVFJ010000023">
    <property type="protein sequence ID" value="KAH8096600.1"/>
    <property type="molecule type" value="Genomic_DNA"/>
</dbReference>
<feature type="compositionally biased region" description="Low complexity" evidence="4">
    <location>
        <begin position="589"/>
        <end position="598"/>
    </location>
</feature>
<evidence type="ECO:0000313" key="9">
    <source>
        <dbReference type="Proteomes" id="UP000813824"/>
    </source>
</evidence>
<dbReference type="InterPro" id="IPR001849">
    <property type="entry name" value="PH_domain"/>
</dbReference>
<organism evidence="8 9">
    <name type="scientific">Cristinia sonorae</name>
    <dbReference type="NCBI Taxonomy" id="1940300"/>
    <lineage>
        <taxon>Eukaryota</taxon>
        <taxon>Fungi</taxon>
        <taxon>Dikarya</taxon>
        <taxon>Basidiomycota</taxon>
        <taxon>Agaricomycotina</taxon>
        <taxon>Agaricomycetes</taxon>
        <taxon>Agaricomycetidae</taxon>
        <taxon>Agaricales</taxon>
        <taxon>Pleurotineae</taxon>
        <taxon>Stephanosporaceae</taxon>
        <taxon>Cristinia</taxon>
    </lineage>
</organism>
<dbReference type="GO" id="GO:0001881">
    <property type="term" value="P:receptor recycling"/>
    <property type="evidence" value="ECO:0007669"/>
    <property type="project" value="TreeGrafter"/>
</dbReference>
<feature type="compositionally biased region" description="Polar residues" evidence="4">
    <location>
        <begin position="455"/>
        <end position="472"/>
    </location>
</feature>
<dbReference type="SUPFAM" id="SSF50044">
    <property type="entry name" value="SH3-domain"/>
    <property type="match status" value="1"/>
</dbReference>
<dbReference type="SMART" id="SM00326">
    <property type="entry name" value="SH3"/>
    <property type="match status" value="1"/>
</dbReference>
<feature type="compositionally biased region" description="Polar residues" evidence="4">
    <location>
        <begin position="670"/>
        <end position="682"/>
    </location>
</feature>
<dbReference type="SMART" id="SM00454">
    <property type="entry name" value="SAM"/>
    <property type="match status" value="1"/>
</dbReference>
<dbReference type="InterPro" id="IPR036028">
    <property type="entry name" value="SH3-like_dom_sf"/>
</dbReference>
<dbReference type="GO" id="GO:0005769">
    <property type="term" value="C:early endosome"/>
    <property type="evidence" value="ECO:0007669"/>
    <property type="project" value="TreeGrafter"/>
</dbReference>
<dbReference type="PROSITE" id="PS50105">
    <property type="entry name" value="SAM_DOMAIN"/>
    <property type="match status" value="1"/>
</dbReference>
<dbReference type="Pfam" id="PF14604">
    <property type="entry name" value="SH3_9"/>
    <property type="match status" value="1"/>
</dbReference>
<evidence type="ECO:0000256" key="1">
    <source>
        <dbReference type="ARBA" id="ARBA00022443"/>
    </source>
</evidence>
<dbReference type="InterPro" id="IPR001452">
    <property type="entry name" value="SH3_domain"/>
</dbReference>
<feature type="compositionally biased region" description="Low complexity" evidence="4">
    <location>
        <begin position="58"/>
        <end position="82"/>
    </location>
</feature>
<feature type="compositionally biased region" description="Basic and acidic residues" evidence="4">
    <location>
        <begin position="747"/>
        <end position="765"/>
    </location>
</feature>
<reference evidence="8" key="1">
    <citation type="journal article" date="2021" name="New Phytol.">
        <title>Evolutionary innovations through gain and loss of genes in the ectomycorrhizal Boletales.</title>
        <authorList>
            <person name="Wu G."/>
            <person name="Miyauchi S."/>
            <person name="Morin E."/>
            <person name="Kuo A."/>
            <person name="Drula E."/>
            <person name="Varga T."/>
            <person name="Kohler A."/>
            <person name="Feng B."/>
            <person name="Cao Y."/>
            <person name="Lipzen A."/>
            <person name="Daum C."/>
            <person name="Hundley H."/>
            <person name="Pangilinan J."/>
            <person name="Johnson J."/>
            <person name="Barry K."/>
            <person name="LaButti K."/>
            <person name="Ng V."/>
            <person name="Ahrendt S."/>
            <person name="Min B."/>
            <person name="Choi I.G."/>
            <person name="Park H."/>
            <person name="Plett J.M."/>
            <person name="Magnuson J."/>
            <person name="Spatafora J.W."/>
            <person name="Nagy L.G."/>
            <person name="Henrissat B."/>
            <person name="Grigoriev I.V."/>
            <person name="Yang Z.L."/>
            <person name="Xu J."/>
            <person name="Martin F.M."/>
        </authorList>
    </citation>
    <scope>NUCLEOTIDE SEQUENCE</scope>
    <source>
        <strain evidence="8">KKN 215</strain>
    </source>
</reference>
<feature type="domain" description="SAM" evidence="7">
    <location>
        <begin position="476"/>
        <end position="541"/>
    </location>
</feature>
<dbReference type="GO" id="GO:0005829">
    <property type="term" value="C:cytosol"/>
    <property type="evidence" value="ECO:0007669"/>
    <property type="project" value="GOC"/>
</dbReference>
<feature type="region of interest" description="Disordered" evidence="4">
    <location>
        <begin position="1058"/>
        <end position="1152"/>
    </location>
</feature>
<feature type="compositionally biased region" description="Basic and acidic residues" evidence="4">
    <location>
        <begin position="245"/>
        <end position="257"/>
    </location>
</feature>
<gene>
    <name evidence="8" type="ORF">BXZ70DRAFT_945297</name>
</gene>
<feature type="domain" description="PH" evidence="6">
    <location>
        <begin position="936"/>
        <end position="1034"/>
    </location>
</feature>
<feature type="region of interest" description="Disordered" evidence="4">
    <location>
        <begin position="58"/>
        <end position="90"/>
    </location>
</feature>
<feature type="region of interest" description="Disordered" evidence="4">
    <location>
        <begin position="455"/>
        <end position="474"/>
    </location>
</feature>
<proteinExistence type="predicted"/>
<feature type="region of interest" description="Disordered" evidence="4">
    <location>
        <begin position="706"/>
        <end position="728"/>
    </location>
</feature>
<dbReference type="Gene3D" id="1.10.150.50">
    <property type="entry name" value="Transcription Factor, Ets-1"/>
    <property type="match status" value="1"/>
</dbReference>
<dbReference type="PANTHER" id="PTHR22902:SF27">
    <property type="entry name" value="PLECKSTRIN HOMOLOGY DOMAIN-CONTAINING FAMILY A MEMBER 3"/>
    <property type="match status" value="1"/>
</dbReference>
<dbReference type="GO" id="GO:0007032">
    <property type="term" value="P:endosome organization"/>
    <property type="evidence" value="ECO:0007669"/>
    <property type="project" value="TreeGrafter"/>
</dbReference>
<dbReference type="CDD" id="cd00174">
    <property type="entry name" value="SH3"/>
    <property type="match status" value="1"/>
</dbReference>
<feature type="compositionally biased region" description="Low complexity" evidence="4">
    <location>
        <begin position="766"/>
        <end position="777"/>
    </location>
</feature>